<comment type="similarity">
    <text evidence="10">Belongs to the glycosyl hydrolase 2 family. Beta-mannosidase B subfamily.</text>
</comment>
<keyword evidence="6" id="KW-0964">Secreted</keyword>
<feature type="domain" description="Beta-mannosidase-like galactose-binding" evidence="16">
    <location>
        <begin position="11"/>
        <end position="178"/>
    </location>
</feature>
<comment type="pathway">
    <text evidence="3">Glycan metabolism; N-glycan degradation.</text>
</comment>
<dbReference type="InterPro" id="IPR013783">
    <property type="entry name" value="Ig-like_fold"/>
</dbReference>
<protein>
    <recommendedName>
        <fullName evidence="11">Beta-mannosidase B</fullName>
        <ecNumber evidence="5">3.2.1.25</ecNumber>
    </recommendedName>
    <alternativeName>
        <fullName evidence="12">Mannanase B</fullName>
    </alternativeName>
</protein>
<dbReference type="EC" id="3.2.1.25" evidence="5"/>
<dbReference type="SUPFAM" id="SSF51445">
    <property type="entry name" value="(Trans)glycosidases"/>
    <property type="match status" value="1"/>
</dbReference>
<dbReference type="Pfam" id="PF22666">
    <property type="entry name" value="Glyco_hydro_2_N2"/>
    <property type="match status" value="1"/>
</dbReference>
<feature type="domain" description="Glycoside hydrolase family 2 immunoglobulin-like beta-sandwich" evidence="13">
    <location>
        <begin position="190"/>
        <end position="300"/>
    </location>
</feature>
<name>A0A413X8V8_9FIRM</name>
<dbReference type="InterPro" id="IPR041625">
    <property type="entry name" value="Beta-mannosidase_Ig"/>
</dbReference>
<evidence type="ECO:0000259" key="13">
    <source>
        <dbReference type="Pfam" id="PF00703"/>
    </source>
</evidence>
<evidence type="ECO:0000256" key="3">
    <source>
        <dbReference type="ARBA" id="ARBA00004740"/>
    </source>
</evidence>
<accession>A0A413X8V8</accession>
<dbReference type="RefSeq" id="WP_006771028.1">
    <property type="nucleotide sequence ID" value="NZ_BQNJ01000001.1"/>
</dbReference>
<dbReference type="Proteomes" id="UP001055091">
    <property type="component" value="Unassembled WGS sequence"/>
</dbReference>
<dbReference type="PANTHER" id="PTHR43730:SF1">
    <property type="entry name" value="BETA-MANNOSIDASE"/>
    <property type="match status" value="1"/>
</dbReference>
<dbReference type="AlphaFoldDB" id="A0A413X8V8"/>
<feature type="domain" description="Beta-mannosidase Ig-fold" evidence="14">
    <location>
        <begin position="750"/>
        <end position="832"/>
    </location>
</feature>
<comment type="subunit">
    <text evidence="4">Homodimer.</text>
</comment>
<comment type="subcellular location">
    <subcellularLocation>
        <location evidence="2">Secreted</location>
    </subcellularLocation>
</comment>
<keyword evidence="8" id="KW-0325">Glycoprotein</keyword>
<keyword evidence="7" id="KW-0378">Hydrolase</keyword>
<dbReference type="InterPro" id="IPR017853">
    <property type="entry name" value="GH"/>
</dbReference>
<dbReference type="Gene3D" id="2.60.40.10">
    <property type="entry name" value="Immunoglobulins"/>
    <property type="match status" value="2"/>
</dbReference>
<evidence type="ECO:0000256" key="7">
    <source>
        <dbReference type="ARBA" id="ARBA00022801"/>
    </source>
</evidence>
<sequence>MEHRITLNGTWNWCDTETKEWHKGSVPGTVLTDMADGGLIEDPYWRTNEYETRELSRRDYRYEREFEVPDSFFRETEQCLVFEGLDTIADIYLNDELLLAVRDMHRTWRIDVKGKLKTVNRLAVTFHSPIAFIEKADREGDIFYASTGCMKGNGALRKAHYMFGWDWGPQLPDAGIFRSVYLSGYSGACLEDVRVRQEHGDTGVKLSLESSVRMPGRSETSEAYTLACEITAPDGTGIFVSQTVHPGSTACTSETIEALIEDPQLWWPNGYGEQPLYTVRAELKAAGAVLDVWERTIGLRTVTVCTDADEWGNQFAFVVNGQKIFAMGANYIPEDNLLGHLSEERSERLIRDCARANFNCIRIWGGGYYPEDYVYDACDRYGILVWQDLMFACNVYDLNDEFEADILAETADNVKRIRHHACLALWCGNNEMEWGWRDWGRLEGHRPKYKADYTKIFEMLLPRLVKQVDDQTYYWLSSPSSGGSFDDPNDFNRGDNHYWEVWHSNKPFTEYRDFYFRFCSEFGFQSFPGKKTLDAFSLPEDQNIFSEVMESHQKNGLANTKIFSYISGYYKYPKDMESIAYISQILQLKAIQYGVEHWRRNWGRCMGSIYWQLNDCWPVASWASVDYYGRWKALHYGARRFYSRFMATACEKEELSTDIGYYIHNESFEERKAVLVVRLFDRDFHTLYETETEAVTGPFEVKQVLAMDFAPFLTEERMKKKAVAEYRLIEDGRVVSRGTTLFVKPKYFEFQKPEYRISVTEREDVFCIHVDADTYVSYAELSMDEYDVIFEDNFFDITSEEGVDITVDKKEFPNRITAEEAAAALHIRSVADSF</sequence>
<dbReference type="InterPro" id="IPR041447">
    <property type="entry name" value="Mannosidase_ig"/>
</dbReference>
<dbReference type="GO" id="GO:0004567">
    <property type="term" value="F:beta-mannosidase activity"/>
    <property type="evidence" value="ECO:0007669"/>
    <property type="project" value="UniProtKB-EC"/>
</dbReference>
<evidence type="ECO:0000256" key="4">
    <source>
        <dbReference type="ARBA" id="ARBA00011738"/>
    </source>
</evidence>
<evidence type="ECO:0000313" key="18">
    <source>
        <dbReference type="Proteomes" id="UP001055091"/>
    </source>
</evidence>
<dbReference type="Pfam" id="PF17753">
    <property type="entry name" value="Ig_mannosidase"/>
    <property type="match status" value="1"/>
</dbReference>
<dbReference type="GO" id="GO:0005576">
    <property type="term" value="C:extracellular region"/>
    <property type="evidence" value="ECO:0007669"/>
    <property type="project" value="UniProtKB-SubCell"/>
</dbReference>
<dbReference type="EMBL" id="BQNJ01000001">
    <property type="protein sequence ID" value="GKH01514.1"/>
    <property type="molecule type" value="Genomic_DNA"/>
</dbReference>
<comment type="catalytic activity">
    <reaction evidence="1">
        <text>Hydrolysis of terminal, non-reducing beta-D-mannose residues in beta-D-mannosides.</text>
        <dbReference type="EC" id="3.2.1.25"/>
    </reaction>
</comment>
<dbReference type="InterPro" id="IPR054593">
    <property type="entry name" value="Beta-mannosidase-like_N2"/>
</dbReference>
<evidence type="ECO:0000256" key="12">
    <source>
        <dbReference type="ARBA" id="ARBA00041614"/>
    </source>
</evidence>
<dbReference type="InterPro" id="IPR036156">
    <property type="entry name" value="Beta-gal/glucu_dom_sf"/>
</dbReference>
<dbReference type="Gene3D" id="3.20.20.80">
    <property type="entry name" value="Glycosidases"/>
    <property type="match status" value="1"/>
</dbReference>
<dbReference type="Pfam" id="PF17786">
    <property type="entry name" value="Mannosidase_ig"/>
    <property type="match status" value="1"/>
</dbReference>
<dbReference type="SUPFAM" id="SSF49303">
    <property type="entry name" value="beta-Galactosidase/glucuronidase domain"/>
    <property type="match status" value="2"/>
</dbReference>
<dbReference type="Pfam" id="PF00703">
    <property type="entry name" value="Glyco_hydro_2"/>
    <property type="match status" value="1"/>
</dbReference>
<evidence type="ECO:0000256" key="8">
    <source>
        <dbReference type="ARBA" id="ARBA00023180"/>
    </source>
</evidence>
<evidence type="ECO:0000256" key="9">
    <source>
        <dbReference type="ARBA" id="ARBA00023295"/>
    </source>
</evidence>
<evidence type="ECO:0000256" key="2">
    <source>
        <dbReference type="ARBA" id="ARBA00004613"/>
    </source>
</evidence>
<comment type="caution">
    <text evidence="17">The sequence shown here is derived from an EMBL/GenBank/DDBJ whole genome shotgun (WGS) entry which is preliminary data.</text>
</comment>
<dbReference type="PANTHER" id="PTHR43730">
    <property type="entry name" value="BETA-MANNOSIDASE"/>
    <property type="match status" value="1"/>
</dbReference>
<evidence type="ECO:0000259" key="15">
    <source>
        <dbReference type="Pfam" id="PF17786"/>
    </source>
</evidence>
<dbReference type="InterPro" id="IPR008979">
    <property type="entry name" value="Galactose-bd-like_sf"/>
</dbReference>
<feature type="domain" description="Mannosidase Ig/CBM-like" evidence="15">
    <location>
        <begin position="661"/>
        <end position="747"/>
    </location>
</feature>
<dbReference type="FunFam" id="3.20.20.80:FF:000050">
    <property type="entry name" value="Beta-mannosidase B"/>
    <property type="match status" value="1"/>
</dbReference>
<dbReference type="SUPFAM" id="SSF49785">
    <property type="entry name" value="Galactose-binding domain-like"/>
    <property type="match status" value="1"/>
</dbReference>
<evidence type="ECO:0000256" key="11">
    <source>
        <dbReference type="ARBA" id="ARBA00041069"/>
    </source>
</evidence>
<proteinExistence type="inferred from homology"/>
<evidence type="ECO:0000256" key="5">
    <source>
        <dbReference type="ARBA" id="ARBA00012754"/>
    </source>
</evidence>
<evidence type="ECO:0000259" key="16">
    <source>
        <dbReference type="Pfam" id="PF22666"/>
    </source>
</evidence>
<gene>
    <name evidence="17" type="ORF">CE91St55_34950</name>
</gene>
<evidence type="ECO:0000259" key="14">
    <source>
        <dbReference type="Pfam" id="PF17753"/>
    </source>
</evidence>
<dbReference type="Gene3D" id="2.60.120.260">
    <property type="entry name" value="Galactose-binding domain-like"/>
    <property type="match status" value="1"/>
</dbReference>
<dbReference type="InterPro" id="IPR006102">
    <property type="entry name" value="Ig-like_GH2"/>
</dbReference>
<dbReference type="InterPro" id="IPR050887">
    <property type="entry name" value="Beta-mannosidase_GH2"/>
</dbReference>
<evidence type="ECO:0000256" key="10">
    <source>
        <dbReference type="ARBA" id="ARBA00038429"/>
    </source>
</evidence>
<reference evidence="17" key="1">
    <citation type="submission" date="2022-01" db="EMBL/GenBank/DDBJ databases">
        <title>Novel bile acid biosynthetic pathways are enriched in the microbiome of centenarians.</title>
        <authorList>
            <person name="Sato Y."/>
            <person name="Atarashi K."/>
            <person name="Plichta R.D."/>
            <person name="Arai Y."/>
            <person name="Sasajima S."/>
            <person name="Kearney M.S."/>
            <person name="Suda W."/>
            <person name="Takeshita K."/>
            <person name="Sasaki T."/>
            <person name="Okamoto S."/>
            <person name="Skelly N.A."/>
            <person name="Okamura Y."/>
            <person name="Vlamakis H."/>
            <person name="Li Y."/>
            <person name="Tanoue T."/>
            <person name="Takei H."/>
            <person name="Nittono H."/>
            <person name="Narushima S."/>
            <person name="Irie J."/>
            <person name="Itoh H."/>
            <person name="Moriya K."/>
            <person name="Sugiura Y."/>
            <person name="Suematsu M."/>
            <person name="Moritoki N."/>
            <person name="Shibata S."/>
            <person name="Littman R.D."/>
            <person name="Fischbach A.M."/>
            <person name="Uwamino Y."/>
            <person name="Inoue T."/>
            <person name="Honda A."/>
            <person name="Hattori M."/>
            <person name="Murai T."/>
            <person name="Xavier J.R."/>
            <person name="Hirose N."/>
            <person name="Honda K."/>
        </authorList>
    </citation>
    <scope>NUCLEOTIDE SEQUENCE</scope>
    <source>
        <strain evidence="17">CE91-St55</strain>
    </source>
</reference>
<evidence type="ECO:0000256" key="1">
    <source>
        <dbReference type="ARBA" id="ARBA00000829"/>
    </source>
</evidence>
<dbReference type="GO" id="GO:0006516">
    <property type="term" value="P:glycoprotein catabolic process"/>
    <property type="evidence" value="ECO:0007669"/>
    <property type="project" value="TreeGrafter"/>
</dbReference>
<evidence type="ECO:0000256" key="6">
    <source>
        <dbReference type="ARBA" id="ARBA00022525"/>
    </source>
</evidence>
<organism evidence="17 18">
    <name type="scientific">Hungatella hathewayi</name>
    <dbReference type="NCBI Taxonomy" id="154046"/>
    <lineage>
        <taxon>Bacteria</taxon>
        <taxon>Bacillati</taxon>
        <taxon>Bacillota</taxon>
        <taxon>Clostridia</taxon>
        <taxon>Lachnospirales</taxon>
        <taxon>Lachnospiraceae</taxon>
        <taxon>Hungatella</taxon>
    </lineage>
</organism>
<evidence type="ECO:0000313" key="17">
    <source>
        <dbReference type="EMBL" id="GKH01514.1"/>
    </source>
</evidence>
<dbReference type="GO" id="GO:0005975">
    <property type="term" value="P:carbohydrate metabolic process"/>
    <property type="evidence" value="ECO:0007669"/>
    <property type="project" value="InterPro"/>
</dbReference>
<dbReference type="GeneID" id="93152340"/>
<keyword evidence="9" id="KW-0326">Glycosidase</keyword>